<evidence type="ECO:0000313" key="2">
    <source>
        <dbReference type="EMBL" id="QIZ69384.1"/>
    </source>
</evidence>
<dbReference type="RefSeq" id="WP_168567541.1">
    <property type="nucleotide sequence ID" value="NZ_CP051167.1"/>
</dbReference>
<dbReference type="Pfam" id="PF14261">
    <property type="entry name" value="DUF4351"/>
    <property type="match status" value="1"/>
</dbReference>
<dbReference type="KEGG" id="oxy:HCG48_01285"/>
<evidence type="ECO:0000313" key="3">
    <source>
        <dbReference type="Proteomes" id="UP000500857"/>
    </source>
</evidence>
<gene>
    <name evidence="2" type="ORF">HCG48_01285</name>
</gene>
<feature type="domain" description="DUF4351" evidence="1">
    <location>
        <begin position="234"/>
        <end position="292"/>
    </location>
</feature>
<dbReference type="EMBL" id="CP051167">
    <property type="protein sequence ID" value="QIZ69384.1"/>
    <property type="molecule type" value="Genomic_DNA"/>
</dbReference>
<organism evidence="2 3">
    <name type="scientific">Oxynema aestuarii AP17</name>
    <dbReference type="NCBI Taxonomy" id="2064643"/>
    <lineage>
        <taxon>Bacteria</taxon>
        <taxon>Bacillati</taxon>
        <taxon>Cyanobacteriota</taxon>
        <taxon>Cyanophyceae</taxon>
        <taxon>Oscillatoriophycideae</taxon>
        <taxon>Oscillatoriales</taxon>
        <taxon>Oscillatoriaceae</taxon>
        <taxon>Oxynema</taxon>
        <taxon>Oxynema aestuarii</taxon>
    </lineage>
</organism>
<dbReference type="PANTHER" id="PTHR35586:SF2">
    <property type="entry name" value="SLL1542 PROTEIN"/>
    <property type="match status" value="1"/>
</dbReference>
<evidence type="ECO:0000259" key="1">
    <source>
        <dbReference type="Pfam" id="PF14261"/>
    </source>
</evidence>
<dbReference type="Pfam" id="PF11103">
    <property type="entry name" value="DUF2887"/>
    <property type="match status" value="1"/>
</dbReference>
<accession>A0A6H1TS10</accession>
<name>A0A6H1TS10_9CYAN</name>
<proteinExistence type="predicted"/>
<dbReference type="InterPro" id="IPR025587">
    <property type="entry name" value="DUF4351"/>
</dbReference>
<dbReference type="InterPro" id="IPR022573">
    <property type="entry name" value="DUF2887"/>
</dbReference>
<sequence length="297" mass="34020">MKTDKLFYRIFLTQPSLISELLEGIPPDCEFDYSVPVFQKKELRLDGLLTPVSEDLNLPLVFLEAQMESDRRFYARYFASIFGYLLQYDITRPWQGFLILRNRTVNLGSPVPYQNLLSSSVGRLYLEDLLSPENLSPNLSLLKLVVVPDGEASTLARSILNRAQTPEEFEKYLDVVEAILVNKFTTLSVEEIRNMLDLKTADVTQTRFYQEVHEIGRQEGRQQGRQQGLQEGRQQGEQLGRANLILRLLSRRFGEVTPDRINTVRGLSIPQLESLGEALLDFQGIEDLDAWLQAHRG</sequence>
<reference evidence="2 3" key="1">
    <citation type="submission" date="2020-04" db="EMBL/GenBank/DDBJ databases">
        <authorList>
            <person name="Basu S."/>
            <person name="Maruthanayagam V."/>
            <person name="Chakraborty S."/>
            <person name="Pramanik A."/>
            <person name="Mukherjee J."/>
            <person name="Brink B."/>
        </authorList>
    </citation>
    <scope>NUCLEOTIDE SEQUENCE [LARGE SCALE GENOMIC DNA]</scope>
    <source>
        <strain evidence="2 3">AP17</strain>
    </source>
</reference>
<dbReference type="AlphaFoldDB" id="A0A6H1TS10"/>
<protein>
    <submittedName>
        <fullName evidence="2">DUF2887 domain-containing protein</fullName>
    </submittedName>
</protein>
<dbReference type="PANTHER" id="PTHR35586">
    <property type="entry name" value="SLL1691 PROTEIN"/>
    <property type="match status" value="1"/>
</dbReference>
<dbReference type="Proteomes" id="UP000500857">
    <property type="component" value="Chromosome"/>
</dbReference>
<keyword evidence="3" id="KW-1185">Reference proteome</keyword>